<dbReference type="PROSITE" id="PS50887">
    <property type="entry name" value="GGDEF"/>
    <property type="match status" value="1"/>
</dbReference>
<evidence type="ECO:0000313" key="6">
    <source>
        <dbReference type="Proteomes" id="UP000264071"/>
    </source>
</evidence>
<dbReference type="InterPro" id="IPR035919">
    <property type="entry name" value="EAL_sf"/>
</dbReference>
<evidence type="ECO:0000256" key="1">
    <source>
        <dbReference type="PROSITE-ProRule" id="PRU00169"/>
    </source>
</evidence>
<dbReference type="GO" id="GO:0000160">
    <property type="term" value="P:phosphorelay signal transduction system"/>
    <property type="evidence" value="ECO:0007669"/>
    <property type="project" value="InterPro"/>
</dbReference>
<reference evidence="5 6" key="1">
    <citation type="journal article" date="2018" name="Nat. Biotechnol.">
        <title>A standardized bacterial taxonomy based on genome phylogeny substantially revises the tree of life.</title>
        <authorList>
            <person name="Parks D.H."/>
            <person name="Chuvochina M."/>
            <person name="Waite D.W."/>
            <person name="Rinke C."/>
            <person name="Skarshewski A."/>
            <person name="Chaumeil P.A."/>
            <person name="Hugenholtz P."/>
        </authorList>
    </citation>
    <scope>NUCLEOTIDE SEQUENCE [LARGE SCALE GENOMIC DNA]</scope>
    <source>
        <strain evidence="5">UBA8844</strain>
    </source>
</reference>
<dbReference type="AlphaFoldDB" id="A0A3D4VBG2"/>
<organism evidence="5 6">
    <name type="scientific">Gemmatimonas aurantiaca</name>
    <dbReference type="NCBI Taxonomy" id="173480"/>
    <lineage>
        <taxon>Bacteria</taxon>
        <taxon>Pseudomonadati</taxon>
        <taxon>Gemmatimonadota</taxon>
        <taxon>Gemmatimonadia</taxon>
        <taxon>Gemmatimonadales</taxon>
        <taxon>Gemmatimonadaceae</taxon>
        <taxon>Gemmatimonas</taxon>
    </lineage>
</organism>
<dbReference type="EMBL" id="DPIY01000010">
    <property type="protein sequence ID" value="HCT58082.1"/>
    <property type="molecule type" value="Genomic_DNA"/>
</dbReference>
<feature type="domain" description="GGDEF" evidence="4">
    <location>
        <begin position="182"/>
        <end position="324"/>
    </location>
</feature>
<evidence type="ECO:0000259" key="4">
    <source>
        <dbReference type="PROSITE" id="PS50887"/>
    </source>
</evidence>
<feature type="domain" description="EAL" evidence="3">
    <location>
        <begin position="333"/>
        <end position="589"/>
    </location>
</feature>
<dbReference type="Gene3D" id="3.40.50.2300">
    <property type="match status" value="1"/>
</dbReference>
<dbReference type="CDD" id="cd01949">
    <property type="entry name" value="GGDEF"/>
    <property type="match status" value="1"/>
</dbReference>
<gene>
    <name evidence="5" type="ORF">DGD08_12835</name>
</gene>
<evidence type="ECO:0008006" key="7">
    <source>
        <dbReference type="Google" id="ProtNLM"/>
    </source>
</evidence>
<sequence>MTNMTMDQRREDWRRLAQPPARVLLIDDDADIHPLVEAMLRPLHVQFASAHDGRGGMAQAIAMRPDLILLDQELPDGTGVALLPKLRLHPALADVPIIIITASEQREVLAACFEAGASDYIRKPFFGAELRARVQSLIERQRMLDDLGRAAHIDPLTGLPNRALLQWRLQHAIDRARRNVEESFSLMFIDFDRFKLINDSLGHAFGDMLLAELGQRLRDSLRVQDSLARDVSGTTVARLGGDEFIVILEGTRDAAAATVVADRLIEVIELPYHLDQHIVRSSASIGIVHSGGGYTEAADMLRDADIAMYEAKARGKGCHAVFTNDMREAVRYRMQLENALREAIGTDQMFLAYQPILSLEDRRLECVEVLLRWRHPELGSISPAQFIPIAEETRLILPLSDIVLRQACLQFLHWREHMPELAPRYISVNLSRVQLTDPQLAKRMMAILDEMGMPPECLQLEVTESQIMQQRSMASELLAEFKRHGVRLAMDDFGAGYSSLSCLQEYPFDTLKVDRTLTDNISRGRGFSALLHAVVSLAENLGLEIVAEGIERVDQLVLLQALGYTYGQGFLLGRPLTADALEEWARTGAGSGNTSGNGTNTREAA</sequence>
<feature type="domain" description="Response regulatory" evidence="2">
    <location>
        <begin position="22"/>
        <end position="138"/>
    </location>
</feature>
<accession>A0A3D4VBG2</accession>
<dbReference type="SMART" id="SM00052">
    <property type="entry name" value="EAL"/>
    <property type="match status" value="1"/>
</dbReference>
<name>A0A3D4VBG2_9BACT</name>
<evidence type="ECO:0000313" key="5">
    <source>
        <dbReference type="EMBL" id="HCT58082.1"/>
    </source>
</evidence>
<evidence type="ECO:0000259" key="3">
    <source>
        <dbReference type="PROSITE" id="PS50883"/>
    </source>
</evidence>
<dbReference type="Pfam" id="PF00990">
    <property type="entry name" value="GGDEF"/>
    <property type="match status" value="1"/>
</dbReference>
<evidence type="ECO:0000259" key="2">
    <source>
        <dbReference type="PROSITE" id="PS50110"/>
    </source>
</evidence>
<dbReference type="InterPro" id="IPR029787">
    <property type="entry name" value="Nucleotide_cyclase"/>
</dbReference>
<dbReference type="SMART" id="SM00267">
    <property type="entry name" value="GGDEF"/>
    <property type="match status" value="1"/>
</dbReference>
<dbReference type="Proteomes" id="UP000264071">
    <property type="component" value="Unassembled WGS sequence"/>
</dbReference>
<dbReference type="PROSITE" id="PS50110">
    <property type="entry name" value="RESPONSE_REGULATORY"/>
    <property type="match status" value="1"/>
</dbReference>
<feature type="modified residue" description="4-aspartylphosphate" evidence="1">
    <location>
        <position position="71"/>
    </location>
</feature>
<dbReference type="PANTHER" id="PTHR44757">
    <property type="entry name" value="DIGUANYLATE CYCLASE DGCP"/>
    <property type="match status" value="1"/>
</dbReference>
<dbReference type="InterPro" id="IPR011006">
    <property type="entry name" value="CheY-like_superfamily"/>
</dbReference>
<dbReference type="InterPro" id="IPR052155">
    <property type="entry name" value="Biofilm_reg_signaling"/>
</dbReference>
<dbReference type="PANTHER" id="PTHR44757:SF2">
    <property type="entry name" value="BIOFILM ARCHITECTURE MAINTENANCE PROTEIN MBAA"/>
    <property type="match status" value="1"/>
</dbReference>
<dbReference type="PROSITE" id="PS50883">
    <property type="entry name" value="EAL"/>
    <property type="match status" value="1"/>
</dbReference>
<dbReference type="SUPFAM" id="SSF52172">
    <property type="entry name" value="CheY-like"/>
    <property type="match status" value="1"/>
</dbReference>
<dbReference type="CDD" id="cd01948">
    <property type="entry name" value="EAL"/>
    <property type="match status" value="1"/>
</dbReference>
<dbReference type="InterPro" id="IPR001633">
    <property type="entry name" value="EAL_dom"/>
</dbReference>
<dbReference type="Pfam" id="PF00563">
    <property type="entry name" value="EAL"/>
    <property type="match status" value="1"/>
</dbReference>
<dbReference type="SUPFAM" id="SSF55073">
    <property type="entry name" value="Nucleotide cyclase"/>
    <property type="match status" value="1"/>
</dbReference>
<dbReference type="InterPro" id="IPR043128">
    <property type="entry name" value="Rev_trsase/Diguanyl_cyclase"/>
</dbReference>
<dbReference type="InterPro" id="IPR000160">
    <property type="entry name" value="GGDEF_dom"/>
</dbReference>
<keyword evidence="1" id="KW-0597">Phosphoprotein</keyword>
<dbReference type="SMART" id="SM00448">
    <property type="entry name" value="REC"/>
    <property type="match status" value="1"/>
</dbReference>
<dbReference type="InterPro" id="IPR001789">
    <property type="entry name" value="Sig_transdc_resp-reg_receiver"/>
</dbReference>
<proteinExistence type="predicted"/>
<dbReference type="Gene3D" id="3.30.70.270">
    <property type="match status" value="1"/>
</dbReference>
<dbReference type="Pfam" id="PF00072">
    <property type="entry name" value="Response_reg"/>
    <property type="match status" value="1"/>
</dbReference>
<dbReference type="SUPFAM" id="SSF141868">
    <property type="entry name" value="EAL domain-like"/>
    <property type="match status" value="1"/>
</dbReference>
<protein>
    <recommendedName>
        <fullName evidence="7">GGDEF domain-containing response regulator</fullName>
    </recommendedName>
</protein>
<dbReference type="Gene3D" id="3.20.20.450">
    <property type="entry name" value="EAL domain"/>
    <property type="match status" value="1"/>
</dbReference>
<dbReference type="NCBIfam" id="TIGR00254">
    <property type="entry name" value="GGDEF"/>
    <property type="match status" value="1"/>
</dbReference>
<comment type="caution">
    <text evidence="5">The sequence shown here is derived from an EMBL/GenBank/DDBJ whole genome shotgun (WGS) entry which is preliminary data.</text>
</comment>